<dbReference type="SUPFAM" id="SSF56300">
    <property type="entry name" value="Metallo-dependent phosphatases"/>
    <property type="match status" value="1"/>
</dbReference>
<feature type="domain" description="Calcineurin-like phosphoesterase" evidence="3">
    <location>
        <begin position="1"/>
        <end position="146"/>
    </location>
</feature>
<gene>
    <name evidence="4" type="ORF">CTDIVETGP_1883</name>
</gene>
<evidence type="ECO:0000256" key="2">
    <source>
        <dbReference type="RuleBase" id="RU362039"/>
    </source>
</evidence>
<dbReference type="InterPro" id="IPR000979">
    <property type="entry name" value="Phosphodiesterase_MJ0936/Vps29"/>
</dbReference>
<evidence type="ECO:0000259" key="3">
    <source>
        <dbReference type="Pfam" id="PF12850"/>
    </source>
</evidence>
<dbReference type="AlphaFoldDB" id="W6N5F8"/>
<accession>W6N5F8</accession>
<dbReference type="Gene3D" id="3.60.21.10">
    <property type="match status" value="1"/>
</dbReference>
<dbReference type="RefSeq" id="WP_017751954.1">
    <property type="nucleotide sequence ID" value="NZ_CBXI010000032.1"/>
</dbReference>
<organism evidence="4 5">
    <name type="scientific">Clostridium tyrobutyricum DIVETGP</name>
    <dbReference type="NCBI Taxonomy" id="1408889"/>
    <lineage>
        <taxon>Bacteria</taxon>
        <taxon>Bacillati</taxon>
        <taxon>Bacillota</taxon>
        <taxon>Clostridia</taxon>
        <taxon>Eubacteriales</taxon>
        <taxon>Clostridiaceae</taxon>
        <taxon>Clostridium</taxon>
    </lineage>
</organism>
<dbReference type="Proteomes" id="UP000019482">
    <property type="component" value="Unassembled WGS sequence"/>
</dbReference>
<dbReference type="InterPro" id="IPR041802">
    <property type="entry name" value="MPP_YfcE"/>
</dbReference>
<protein>
    <recommendedName>
        <fullName evidence="2">Phosphoesterase</fullName>
        <ecNumber evidence="2">3.1.4.-</ecNumber>
    </recommendedName>
</protein>
<evidence type="ECO:0000256" key="1">
    <source>
        <dbReference type="ARBA" id="ARBA00008950"/>
    </source>
</evidence>
<comment type="caution">
    <text evidence="4">The sequence shown here is derived from an EMBL/GenBank/DDBJ whole genome shotgun (WGS) entry which is preliminary data.</text>
</comment>
<dbReference type="Pfam" id="PF12850">
    <property type="entry name" value="Metallophos_2"/>
    <property type="match status" value="1"/>
</dbReference>
<dbReference type="NCBIfam" id="TIGR00040">
    <property type="entry name" value="yfcE"/>
    <property type="match status" value="1"/>
</dbReference>
<dbReference type="PANTHER" id="PTHR11124">
    <property type="entry name" value="VACUOLAR SORTING PROTEIN VPS29"/>
    <property type="match status" value="1"/>
</dbReference>
<name>W6N5F8_CLOTY</name>
<dbReference type="GO" id="GO:0046872">
    <property type="term" value="F:metal ion binding"/>
    <property type="evidence" value="ECO:0007669"/>
    <property type="project" value="UniProtKB-KW"/>
</dbReference>
<dbReference type="EMBL" id="CBXI010000032">
    <property type="protein sequence ID" value="CDL91813.1"/>
    <property type="molecule type" value="Genomic_DNA"/>
</dbReference>
<proteinExistence type="inferred from homology"/>
<dbReference type="InterPro" id="IPR029052">
    <property type="entry name" value="Metallo-depent_PP-like"/>
</dbReference>
<comment type="cofactor">
    <cofactor evidence="2">
        <name>a divalent metal cation</name>
        <dbReference type="ChEBI" id="CHEBI:60240"/>
    </cofactor>
</comment>
<dbReference type="CDD" id="cd00841">
    <property type="entry name" value="MPP_YfcE"/>
    <property type="match status" value="1"/>
</dbReference>
<dbReference type="GeneID" id="29420008"/>
<dbReference type="GO" id="GO:0016787">
    <property type="term" value="F:hydrolase activity"/>
    <property type="evidence" value="ECO:0007669"/>
    <property type="project" value="UniProtKB-UniRule"/>
</dbReference>
<evidence type="ECO:0000313" key="4">
    <source>
        <dbReference type="EMBL" id="CDL91813.1"/>
    </source>
</evidence>
<comment type="similarity">
    <text evidence="1 2">Belongs to the metallophosphoesterase superfamily. YfcE family.</text>
</comment>
<dbReference type="InterPro" id="IPR024654">
    <property type="entry name" value="Calcineurin-like_PHP_lpxH"/>
</dbReference>
<evidence type="ECO:0000313" key="5">
    <source>
        <dbReference type="Proteomes" id="UP000019482"/>
    </source>
</evidence>
<dbReference type="OrthoDB" id="9800565at2"/>
<keyword evidence="2" id="KW-0479">Metal-binding</keyword>
<sequence>MKIGVISDTHGYNTSIKKIVKIFDNPDLIIHLGDNVGDVDYIRKVYSGKIINVRGNCDFSTDAPSERLEVIGGKRFFITHGHNYNVKYDLLRLKYRAMELKADAALFGHTHISEITCEDGIWLINPGSPHLSRDGRNSVAIINIENGSINASIEEV</sequence>
<dbReference type="EC" id="3.1.4.-" evidence="2"/>
<reference evidence="4 5" key="1">
    <citation type="journal article" date="2015" name="Genome Announc.">
        <title>Draft Genome Sequence of Clostridium tyrobutyricum Strain DIVETGP, Isolated from Cow's Milk for Grana Padano Production.</title>
        <authorList>
            <person name="Soggiu A."/>
            <person name="Piras C."/>
            <person name="Gaiarsa S."/>
            <person name="Sassera D."/>
            <person name="Roncada P."/>
            <person name="Bendixen E."/>
            <person name="Brasca M."/>
            <person name="Bonizzi L."/>
        </authorList>
    </citation>
    <scope>NUCLEOTIDE SEQUENCE [LARGE SCALE GENOMIC DNA]</scope>
    <source>
        <strain evidence="4 5">DIVETGP</strain>
    </source>
</reference>
<keyword evidence="5" id="KW-1185">Reference proteome</keyword>